<evidence type="ECO:0000256" key="1">
    <source>
        <dbReference type="SAM" id="Phobius"/>
    </source>
</evidence>
<dbReference type="EMBL" id="JAKJPO010000001">
    <property type="protein sequence ID" value="MCF7220706.1"/>
    <property type="molecule type" value="Genomic_DNA"/>
</dbReference>
<dbReference type="RefSeq" id="WP_237053058.1">
    <property type="nucleotide sequence ID" value="NZ_JAKJPO010000001.1"/>
</dbReference>
<protein>
    <submittedName>
        <fullName evidence="2">DUF998 domain-containing protein</fullName>
    </submittedName>
</protein>
<keyword evidence="1" id="KW-0472">Membrane</keyword>
<keyword evidence="1" id="KW-0812">Transmembrane</keyword>
<reference evidence="2 3" key="2">
    <citation type="submission" date="2022-01" db="EMBL/GenBank/DDBJ databases">
        <title>Lysobacter chinensis sp. nov., a bacterium isolated from cow dung compost.</title>
        <authorList>
            <person name="Liu Y."/>
        </authorList>
    </citation>
    <scope>NUCLEOTIDE SEQUENCE [LARGE SCALE GENOMIC DNA]</scope>
    <source>
        <strain evidence="2 3">TLK-CK17</strain>
    </source>
</reference>
<keyword evidence="1" id="KW-1133">Transmembrane helix</keyword>
<reference evidence="3" key="1">
    <citation type="submission" date="2022-01" db="EMBL/GenBank/DDBJ databases">
        <title>Lysobacter chinensis sp. nov., a bacterium isolated from cow dung compost.</title>
        <authorList>
            <person name="Zhou L.Y."/>
        </authorList>
    </citation>
    <scope>NUCLEOTIDE SEQUENCE [LARGE SCALE GENOMIC DNA]</scope>
    <source>
        <strain evidence="3">TLK-CK17</strain>
    </source>
</reference>
<sequence length="215" mass="23321">MTIPSVLPRRLGTLALGGVLAFALVCTVAQFVRTDLDWLRTPLSFYLLDPYGLWVQTAYFALALSLVSLGVGWYVELRPQARSAAPMLLFACAGLALAVTALAETGRHGQPVTLETLVHGLAAQAAFLCVTTAMLLQAWRLRRDPRWRRCFAAAFVLAALAFVGLWVHALWRDAPRGLTQKVEIAMILIWLGVAANGLRKGGDAVEAGVPELQRG</sequence>
<feature type="transmembrane region" description="Helical" evidence="1">
    <location>
        <begin position="87"/>
        <end position="105"/>
    </location>
</feature>
<evidence type="ECO:0000313" key="3">
    <source>
        <dbReference type="Proteomes" id="UP001430796"/>
    </source>
</evidence>
<accession>A0ABS9HQC4</accession>
<feature type="transmembrane region" description="Helical" evidence="1">
    <location>
        <begin position="151"/>
        <end position="171"/>
    </location>
</feature>
<feature type="transmembrane region" description="Helical" evidence="1">
    <location>
        <begin position="117"/>
        <end position="139"/>
    </location>
</feature>
<dbReference type="Proteomes" id="UP001430796">
    <property type="component" value="Unassembled WGS sequence"/>
</dbReference>
<dbReference type="InterPro" id="IPR009339">
    <property type="entry name" value="DUF998"/>
</dbReference>
<comment type="caution">
    <text evidence="2">The sequence shown here is derived from an EMBL/GenBank/DDBJ whole genome shotgun (WGS) entry which is preliminary data.</text>
</comment>
<evidence type="ECO:0000313" key="2">
    <source>
        <dbReference type="EMBL" id="MCF7220706.1"/>
    </source>
</evidence>
<gene>
    <name evidence="2" type="ORF">L3V18_02720</name>
</gene>
<dbReference type="Pfam" id="PF06197">
    <property type="entry name" value="DUF998"/>
    <property type="match status" value="1"/>
</dbReference>
<organism evidence="2 3">
    <name type="scientific">Marilutibacter chinensis</name>
    <dbReference type="NCBI Taxonomy" id="2912247"/>
    <lineage>
        <taxon>Bacteria</taxon>
        <taxon>Pseudomonadati</taxon>
        <taxon>Pseudomonadota</taxon>
        <taxon>Gammaproteobacteria</taxon>
        <taxon>Lysobacterales</taxon>
        <taxon>Lysobacteraceae</taxon>
        <taxon>Marilutibacter</taxon>
    </lineage>
</organism>
<keyword evidence="3" id="KW-1185">Reference proteome</keyword>
<proteinExistence type="predicted"/>
<feature type="transmembrane region" description="Helical" evidence="1">
    <location>
        <begin position="53"/>
        <end position="75"/>
    </location>
</feature>
<name>A0ABS9HQC4_9GAMM</name>